<dbReference type="CDD" id="cd16282">
    <property type="entry name" value="metallo-hydrolase-like_MBL-fold"/>
    <property type="match status" value="1"/>
</dbReference>
<evidence type="ECO:0000313" key="2">
    <source>
        <dbReference type="EMBL" id="MFC5721305.1"/>
    </source>
</evidence>
<dbReference type="SMART" id="SM00849">
    <property type="entry name" value="Lactamase_B"/>
    <property type="match status" value="1"/>
</dbReference>
<keyword evidence="3" id="KW-1185">Reference proteome</keyword>
<evidence type="ECO:0000259" key="1">
    <source>
        <dbReference type="SMART" id="SM00849"/>
    </source>
</evidence>
<dbReference type="Gene3D" id="3.60.15.10">
    <property type="entry name" value="Ribonuclease Z/Hydroxyacylglutathione hydrolase-like"/>
    <property type="match status" value="1"/>
</dbReference>
<comment type="caution">
    <text evidence="2">The sequence shown here is derived from an EMBL/GenBank/DDBJ whole genome shotgun (WGS) entry which is preliminary data.</text>
</comment>
<organism evidence="2 3">
    <name type="scientific">Streptomyces gamaensis</name>
    <dbReference type="NCBI Taxonomy" id="1763542"/>
    <lineage>
        <taxon>Bacteria</taxon>
        <taxon>Bacillati</taxon>
        <taxon>Actinomycetota</taxon>
        <taxon>Actinomycetes</taxon>
        <taxon>Kitasatosporales</taxon>
        <taxon>Streptomycetaceae</taxon>
        <taxon>Streptomyces</taxon>
    </lineage>
</organism>
<dbReference type="SUPFAM" id="SSF56281">
    <property type="entry name" value="Metallo-hydrolase/oxidoreductase"/>
    <property type="match status" value="1"/>
</dbReference>
<dbReference type="InterPro" id="IPR001279">
    <property type="entry name" value="Metallo-B-lactamas"/>
</dbReference>
<sequence length="322" mass="34927">MPGTDKGNTPWPVPIWDADTVRLMSQDLGEGVFAVVADTADVQTTEGVPQATSGGFVVGGEAVMVIESMMTPGLARQVLDLVAATTGKPIRYVGVTSDHGDHFFGNYLMPEDARIIQHENAARGIAETGIEPRKKAQMGWFDVGKGIEEVEYRPADLLVGEGGRLVVDLGGHVVEVLDLGQGQTPGDLWYWDPKAKAAFAGNAFICERPAIPWLLDGVAEKPAQTLRKIHDWLPDDARIVPGHGRVTDKNGMLFFIEYLETLVAHTRSAVEQGLTLDQTKAEFPMPEFDAGYPLFNWLHFDVNIPCAYNEAAAAAASRRSGT</sequence>
<dbReference type="PANTHER" id="PTHR42951:SF4">
    <property type="entry name" value="ACYL-COENZYME A THIOESTERASE MBLAC2"/>
    <property type="match status" value="1"/>
</dbReference>
<protein>
    <submittedName>
        <fullName evidence="2">MBL fold metallo-hydrolase</fullName>
    </submittedName>
</protein>
<dbReference type="Proteomes" id="UP001596083">
    <property type="component" value="Unassembled WGS sequence"/>
</dbReference>
<reference evidence="3" key="1">
    <citation type="journal article" date="2019" name="Int. J. Syst. Evol. Microbiol.">
        <title>The Global Catalogue of Microorganisms (GCM) 10K type strain sequencing project: providing services to taxonomists for standard genome sequencing and annotation.</title>
        <authorList>
            <consortium name="The Broad Institute Genomics Platform"/>
            <consortium name="The Broad Institute Genome Sequencing Center for Infectious Disease"/>
            <person name="Wu L."/>
            <person name="Ma J."/>
        </authorList>
    </citation>
    <scope>NUCLEOTIDE SEQUENCE [LARGE SCALE GENOMIC DNA]</scope>
    <source>
        <strain evidence="3">CGMCC 4.7304</strain>
    </source>
</reference>
<dbReference type="EMBL" id="JBHSPB010000007">
    <property type="protein sequence ID" value="MFC5721305.1"/>
    <property type="molecule type" value="Genomic_DNA"/>
</dbReference>
<gene>
    <name evidence="2" type="ORF">ACFP1Z_14125</name>
</gene>
<proteinExistence type="predicted"/>
<dbReference type="RefSeq" id="WP_390316555.1">
    <property type="nucleotide sequence ID" value="NZ_JBHSPB010000007.1"/>
</dbReference>
<name>A0ABW0Z4J2_9ACTN</name>
<evidence type="ECO:0000313" key="3">
    <source>
        <dbReference type="Proteomes" id="UP001596083"/>
    </source>
</evidence>
<accession>A0ABW0Z4J2</accession>
<dbReference type="InterPro" id="IPR050855">
    <property type="entry name" value="NDM-1-like"/>
</dbReference>
<dbReference type="Pfam" id="PF00753">
    <property type="entry name" value="Lactamase_B"/>
    <property type="match status" value="1"/>
</dbReference>
<dbReference type="PANTHER" id="PTHR42951">
    <property type="entry name" value="METALLO-BETA-LACTAMASE DOMAIN-CONTAINING"/>
    <property type="match status" value="1"/>
</dbReference>
<dbReference type="InterPro" id="IPR036866">
    <property type="entry name" value="RibonucZ/Hydroxyglut_hydro"/>
</dbReference>
<feature type="domain" description="Metallo-beta-lactamase" evidence="1">
    <location>
        <begin position="51"/>
        <end position="243"/>
    </location>
</feature>